<gene>
    <name evidence="1" type="ORF">POT9AD_5073</name>
</gene>
<organism evidence="1">
    <name type="scientific">Ectopseudomonas oleovorans</name>
    <name type="common">Pseudomonas oleovorans</name>
    <dbReference type="NCBI Taxonomy" id="301"/>
    <lineage>
        <taxon>Bacteria</taxon>
        <taxon>Pseudomonadati</taxon>
        <taxon>Pseudomonadota</taxon>
        <taxon>Gammaproteobacteria</taxon>
        <taxon>Pseudomonadales</taxon>
        <taxon>Pseudomonadaceae</taxon>
        <taxon>Ectopseudomonas</taxon>
    </lineage>
</organism>
<reference evidence="1" key="1">
    <citation type="submission" date="2018-11" db="EMBL/GenBank/DDBJ databases">
        <authorList>
            <consortium name="Genoscope - CEA"/>
            <person name="William W."/>
        </authorList>
    </citation>
    <scope>NUCLEOTIDE SEQUENCE [LARGE SCALE GENOMIC DNA]</scope>
    <source>
        <strain evidence="1">T9AD</strain>
    </source>
</reference>
<evidence type="ECO:0000313" key="1">
    <source>
        <dbReference type="EMBL" id="VDN66048.1"/>
    </source>
</evidence>
<accession>A0A653BBJ5</accession>
<protein>
    <submittedName>
        <fullName evidence="1">Uncharacterized protein</fullName>
    </submittedName>
</protein>
<dbReference type="EMBL" id="LR130779">
    <property type="protein sequence ID" value="VDN66048.1"/>
    <property type="molecule type" value="Genomic_DNA"/>
</dbReference>
<sequence length="77" mass="8117">MQQHRSLVLYPARLSWSISTQIAVLGVAYATSCSEAYSMVGLGASVTVKARSTAVRAIGRISGAVLLLLAALFVCME</sequence>
<dbReference type="AlphaFoldDB" id="A0A653BBJ5"/>
<name>A0A653BBJ5_ECTOL</name>
<proteinExistence type="predicted"/>